<gene>
    <name evidence="1" type="ORF">DB891_00505</name>
</gene>
<proteinExistence type="predicted"/>
<evidence type="ECO:0000313" key="2">
    <source>
        <dbReference type="Proteomes" id="UP000245618"/>
    </source>
</evidence>
<organism evidence="1 2">
    <name type="scientific">Flavobacterium laiguense</name>
    <dbReference type="NCBI Taxonomy" id="2169409"/>
    <lineage>
        <taxon>Bacteria</taxon>
        <taxon>Pseudomonadati</taxon>
        <taxon>Bacteroidota</taxon>
        <taxon>Flavobacteriia</taxon>
        <taxon>Flavobacteriales</taxon>
        <taxon>Flavobacteriaceae</taxon>
        <taxon>Flavobacterium</taxon>
    </lineage>
</organism>
<protein>
    <submittedName>
        <fullName evidence="1">Uncharacterized protein</fullName>
    </submittedName>
</protein>
<dbReference type="RefSeq" id="WP_116759517.1">
    <property type="nucleotide sequence ID" value="NZ_QCZH01000001.1"/>
</dbReference>
<evidence type="ECO:0000313" key="1">
    <source>
        <dbReference type="EMBL" id="PWA11335.1"/>
    </source>
</evidence>
<name>A0A2U1K255_9FLAO</name>
<dbReference type="PROSITE" id="PS51257">
    <property type="entry name" value="PROKAR_LIPOPROTEIN"/>
    <property type="match status" value="1"/>
</dbReference>
<keyword evidence="2" id="KW-1185">Reference proteome</keyword>
<dbReference type="EMBL" id="QCZH01000001">
    <property type="protein sequence ID" value="PWA11335.1"/>
    <property type="molecule type" value="Genomic_DNA"/>
</dbReference>
<dbReference type="OrthoDB" id="605297at2"/>
<accession>A0A2U1K255</accession>
<comment type="caution">
    <text evidence="1">The sequence shown here is derived from an EMBL/GenBank/DDBJ whole genome shotgun (WGS) entry which is preliminary data.</text>
</comment>
<reference evidence="1 2" key="1">
    <citation type="submission" date="2018-04" db="EMBL/GenBank/DDBJ databases">
        <title>Flavobacterium sp. nov., isolated from glacier ice.</title>
        <authorList>
            <person name="Liu Q."/>
            <person name="Xin Y.-H."/>
        </authorList>
    </citation>
    <scope>NUCLEOTIDE SEQUENCE [LARGE SCALE GENOMIC DNA]</scope>
    <source>
        <strain evidence="1 2">LB2P30</strain>
    </source>
</reference>
<sequence>MIQPFLKKLLIAFSGLTLLVYGTIYACADGDWGWSFDSNFTPETFVDKSYSPLFLSNDIFYGIGFDTEHRTRFNSENVKDWSAYLEGKINEKDLTFFLTDSSSADVADLILYYKNGKTNKFSEKWNKKFKLNDSQIKEFLLFLNDAQTVEIYSTQQYDSWNYDETVQPEKLTNLNWIKSIEKKYNDSKDSFLKNRYWFLVIKASFYSDRQVNGVSFFYQSEKTIPKNTLYYRALAYVAGVEYKQKNYAKSNFIYSQVFDKCPTMRIVSAYCFHPQDQKDWKQSLGMAKTDDDKAALWAIQGYYNDEEKAIAEIYKIQPKNQHLDFLLTRLVNNQENKIDQSFKDKTVLENKKRTKDSIHKSAIDLVTKIAQSDKTSKPYLWNVAAGYLETLNGNFKQADNHFDKAENKMPKTPLAIDQVRLLRFVNNLSKIDQLSPENEKTILADLSWLYFELPKKAVENFRYENASQWSKNYLAALYRSQKNTVMTEVFNHEPSFYDNEKQLLAMKAFLSKENKTEIEKIGASIYEIKLADINYFQGVKATFENKIPEAIAFMKQSDKLQNTVFYGNPFLGNIKDCHDCDHQAPQKKKYTMIDFLTIIKKMQDNVAKQVDVYNNNLLLGHAFYNITHFGNGRLFYEGNIAGSGSTPDFFRDPIRNMITNCSLAKAYYEKAFLATKNIEQKAKTQYMIAKCERNDYYNKKYYSLNLSTWDIQDDETNFIAWQGFKILKANYSKTKYYKEIINECGYFKTYVRK</sequence>
<dbReference type="AlphaFoldDB" id="A0A2U1K255"/>
<dbReference type="Proteomes" id="UP000245618">
    <property type="component" value="Unassembled WGS sequence"/>
</dbReference>